<feature type="domain" description="Response regulatory" evidence="4">
    <location>
        <begin position="8"/>
        <end position="129"/>
    </location>
</feature>
<dbReference type="PANTHER" id="PTHR44591:SF14">
    <property type="entry name" value="PROTEIN PILG"/>
    <property type="match status" value="1"/>
</dbReference>
<dbReference type="InterPro" id="IPR050595">
    <property type="entry name" value="Bact_response_regulator"/>
</dbReference>
<evidence type="ECO:0000313" key="6">
    <source>
        <dbReference type="Proteomes" id="UP000178380"/>
    </source>
</evidence>
<evidence type="ECO:0000256" key="2">
    <source>
        <dbReference type="ARBA" id="ARBA00023012"/>
    </source>
</evidence>
<accession>A0A1G2HXV2</accession>
<dbReference type="InterPro" id="IPR011006">
    <property type="entry name" value="CheY-like_superfamily"/>
</dbReference>
<keyword evidence="1 3" id="KW-0597">Phosphoprotein</keyword>
<gene>
    <name evidence="5" type="ORF">A3C58_03790</name>
</gene>
<dbReference type="SMART" id="SM00448">
    <property type="entry name" value="REC"/>
    <property type="match status" value="1"/>
</dbReference>
<dbReference type="Proteomes" id="UP000178380">
    <property type="component" value="Unassembled WGS sequence"/>
</dbReference>
<organism evidence="5 6">
    <name type="scientific">Candidatus Staskawiczbacteria bacterium RIFCSPHIGHO2_02_FULL_34_10</name>
    <dbReference type="NCBI Taxonomy" id="1802205"/>
    <lineage>
        <taxon>Bacteria</taxon>
        <taxon>Candidatus Staskawicziibacteriota</taxon>
    </lineage>
</organism>
<dbReference type="Pfam" id="PF00072">
    <property type="entry name" value="Response_reg"/>
    <property type="match status" value="1"/>
</dbReference>
<keyword evidence="2" id="KW-0902">Two-component regulatory system</keyword>
<dbReference type="EMBL" id="MHOR01000010">
    <property type="protein sequence ID" value="OGZ67384.1"/>
    <property type="molecule type" value="Genomic_DNA"/>
</dbReference>
<dbReference type="STRING" id="1802205.A3C58_03790"/>
<evidence type="ECO:0000256" key="1">
    <source>
        <dbReference type="ARBA" id="ARBA00022553"/>
    </source>
</evidence>
<feature type="modified residue" description="4-aspartylphosphate" evidence="3">
    <location>
        <position position="63"/>
    </location>
</feature>
<name>A0A1G2HXV2_9BACT</name>
<evidence type="ECO:0000259" key="4">
    <source>
        <dbReference type="PROSITE" id="PS50110"/>
    </source>
</evidence>
<dbReference type="PANTHER" id="PTHR44591">
    <property type="entry name" value="STRESS RESPONSE REGULATOR PROTEIN 1"/>
    <property type="match status" value="1"/>
</dbReference>
<evidence type="ECO:0000313" key="5">
    <source>
        <dbReference type="EMBL" id="OGZ67384.1"/>
    </source>
</evidence>
<reference evidence="5 6" key="1">
    <citation type="journal article" date="2016" name="Nat. Commun.">
        <title>Thousands of microbial genomes shed light on interconnected biogeochemical processes in an aquifer system.</title>
        <authorList>
            <person name="Anantharaman K."/>
            <person name="Brown C.T."/>
            <person name="Hug L.A."/>
            <person name="Sharon I."/>
            <person name="Castelle C.J."/>
            <person name="Probst A.J."/>
            <person name="Thomas B.C."/>
            <person name="Singh A."/>
            <person name="Wilkins M.J."/>
            <person name="Karaoz U."/>
            <person name="Brodie E.L."/>
            <person name="Williams K.H."/>
            <person name="Hubbard S.S."/>
            <person name="Banfield J.F."/>
        </authorList>
    </citation>
    <scope>NUCLEOTIDE SEQUENCE [LARGE SCALE GENOMIC DNA]</scope>
</reference>
<dbReference type="SUPFAM" id="SSF52172">
    <property type="entry name" value="CheY-like"/>
    <property type="match status" value="1"/>
</dbReference>
<dbReference type="AlphaFoldDB" id="A0A1G2HXV2"/>
<proteinExistence type="predicted"/>
<dbReference type="PROSITE" id="PS50110">
    <property type="entry name" value="RESPONSE_REGULATORY"/>
    <property type="match status" value="1"/>
</dbReference>
<dbReference type="Gene3D" id="3.40.50.2300">
    <property type="match status" value="1"/>
</dbReference>
<sequence length="130" mass="14571">MKKDKNKKILIVEDDVAIVDIYKTILEKASFAVDVISSGQEVIKTLKDIKSEGEVKPDLILLDLILPDMNGIEVLKELKGNSATKDIKVFILTNQEIELQDLGGIRPDKYIIKANITPTQLLEVIKKQLD</sequence>
<dbReference type="InterPro" id="IPR001789">
    <property type="entry name" value="Sig_transdc_resp-reg_receiver"/>
</dbReference>
<evidence type="ECO:0000256" key="3">
    <source>
        <dbReference type="PROSITE-ProRule" id="PRU00169"/>
    </source>
</evidence>
<dbReference type="GO" id="GO:0000160">
    <property type="term" value="P:phosphorelay signal transduction system"/>
    <property type="evidence" value="ECO:0007669"/>
    <property type="project" value="UniProtKB-KW"/>
</dbReference>
<protein>
    <recommendedName>
        <fullName evidence="4">Response regulatory domain-containing protein</fullName>
    </recommendedName>
</protein>
<comment type="caution">
    <text evidence="5">The sequence shown here is derived from an EMBL/GenBank/DDBJ whole genome shotgun (WGS) entry which is preliminary data.</text>
</comment>